<protein>
    <submittedName>
        <fullName evidence="1">Uncharacterized protein</fullName>
    </submittedName>
</protein>
<evidence type="ECO:0000313" key="1">
    <source>
        <dbReference type="EMBL" id="KAG0573436.1"/>
    </source>
</evidence>
<dbReference type="EMBL" id="CM026426">
    <property type="protein sequence ID" value="KAG0573436.1"/>
    <property type="molecule type" value="Genomic_DNA"/>
</dbReference>
<gene>
    <name evidence="1" type="ORF">KC19_VG178300</name>
</gene>
<sequence length="162" mass="17736">MGAVTLGLLPKRKKVKTYHPHSLPEFMTRLMSLVEGNQQSTVGSTYPIGTTSCLPRRTDISNDRTPAIVGCDAFPTAHPHIAGIHINWLDIVKGIEAVANRRPHILQNAFDIRLGTVINIRPQFIDGPCRSIDRGGSPFENKRTLVADLAIAVLGIIHRAMA</sequence>
<comment type="caution">
    <text evidence="1">The sequence shown here is derived from an EMBL/GenBank/DDBJ whole genome shotgun (WGS) entry which is preliminary data.</text>
</comment>
<dbReference type="AlphaFoldDB" id="A0A8T0HRG9"/>
<organism evidence="1 2">
    <name type="scientific">Ceratodon purpureus</name>
    <name type="common">Fire moss</name>
    <name type="synonym">Dicranum purpureum</name>
    <dbReference type="NCBI Taxonomy" id="3225"/>
    <lineage>
        <taxon>Eukaryota</taxon>
        <taxon>Viridiplantae</taxon>
        <taxon>Streptophyta</taxon>
        <taxon>Embryophyta</taxon>
        <taxon>Bryophyta</taxon>
        <taxon>Bryophytina</taxon>
        <taxon>Bryopsida</taxon>
        <taxon>Dicranidae</taxon>
        <taxon>Pseudoditrichales</taxon>
        <taxon>Ditrichaceae</taxon>
        <taxon>Ceratodon</taxon>
    </lineage>
</organism>
<proteinExistence type="predicted"/>
<evidence type="ECO:0000313" key="2">
    <source>
        <dbReference type="Proteomes" id="UP000822688"/>
    </source>
</evidence>
<dbReference type="Proteomes" id="UP000822688">
    <property type="component" value="Chromosome V"/>
</dbReference>
<keyword evidence="2" id="KW-1185">Reference proteome</keyword>
<accession>A0A8T0HRG9</accession>
<reference evidence="1" key="1">
    <citation type="submission" date="2020-06" db="EMBL/GenBank/DDBJ databases">
        <title>WGS assembly of Ceratodon purpureus strain R40.</title>
        <authorList>
            <person name="Carey S.B."/>
            <person name="Jenkins J."/>
            <person name="Shu S."/>
            <person name="Lovell J.T."/>
            <person name="Sreedasyam A."/>
            <person name="Maumus F."/>
            <person name="Tiley G.P."/>
            <person name="Fernandez-Pozo N."/>
            <person name="Barry K."/>
            <person name="Chen C."/>
            <person name="Wang M."/>
            <person name="Lipzen A."/>
            <person name="Daum C."/>
            <person name="Saski C.A."/>
            <person name="Payton A.C."/>
            <person name="Mcbreen J.C."/>
            <person name="Conrad R.E."/>
            <person name="Kollar L.M."/>
            <person name="Olsson S."/>
            <person name="Huttunen S."/>
            <person name="Landis J.B."/>
            <person name="Wickett N.J."/>
            <person name="Johnson M.G."/>
            <person name="Rensing S.A."/>
            <person name="Grimwood J."/>
            <person name="Schmutz J."/>
            <person name="Mcdaniel S.F."/>
        </authorList>
    </citation>
    <scope>NUCLEOTIDE SEQUENCE</scope>
    <source>
        <strain evidence="1">R40</strain>
    </source>
</reference>
<name>A0A8T0HRG9_CERPU</name>